<gene>
    <name evidence="7" type="ORF">M5I08_16360</name>
</gene>
<evidence type="ECO:0000256" key="4">
    <source>
        <dbReference type="SAM" id="MobiDB-lite"/>
    </source>
</evidence>
<dbReference type="EMBL" id="CP097320">
    <property type="protein sequence ID" value="UQX09834.1"/>
    <property type="molecule type" value="Genomic_DNA"/>
</dbReference>
<proteinExistence type="predicted"/>
<evidence type="ECO:0000313" key="7">
    <source>
        <dbReference type="EMBL" id="UQX09834.1"/>
    </source>
</evidence>
<dbReference type="InterPro" id="IPR002104">
    <property type="entry name" value="Integrase_catalytic"/>
</dbReference>
<dbReference type="InterPro" id="IPR013762">
    <property type="entry name" value="Integrase-like_cat_sf"/>
</dbReference>
<dbReference type="PANTHER" id="PTHR30349:SF81">
    <property type="entry name" value="TYROSINE RECOMBINASE XERC"/>
    <property type="match status" value="1"/>
</dbReference>
<evidence type="ECO:0000313" key="8">
    <source>
        <dbReference type="Proteomes" id="UP001056610"/>
    </source>
</evidence>
<evidence type="ECO:0000256" key="1">
    <source>
        <dbReference type="ARBA" id="ARBA00023125"/>
    </source>
</evidence>
<keyword evidence="1 3" id="KW-0238">DNA-binding</keyword>
<feature type="region of interest" description="Disordered" evidence="4">
    <location>
        <begin position="125"/>
        <end position="146"/>
    </location>
</feature>
<dbReference type="InterPro" id="IPR011010">
    <property type="entry name" value="DNA_brk_join_enz"/>
</dbReference>
<reference evidence="7" key="1">
    <citation type="submission" date="2022-05" db="EMBL/GenBank/DDBJ databases">
        <title>A methanotrophic Mycobacterium dominates a cave microbial ecosystem.</title>
        <authorList>
            <person name="Van Spanning R.J.M."/>
            <person name="Guan Q."/>
            <person name="Melkonian C."/>
            <person name="Gallant J."/>
            <person name="Polerecky L."/>
            <person name="Flot J.-F."/>
            <person name="Brandt B.W."/>
            <person name="Braster M."/>
            <person name="Iturbe Espinoza P."/>
            <person name="Aerts J."/>
            <person name="Meima-Franke M."/>
            <person name="Piersma S.R."/>
            <person name="Bunduc C."/>
            <person name="Ummels R."/>
            <person name="Pain A."/>
            <person name="Fleming E.J."/>
            <person name="van der Wel N."/>
            <person name="Gherman V.D."/>
            <person name="Sarbu S.M."/>
            <person name="Bodelier P.L.E."/>
            <person name="Bitter W."/>
        </authorList>
    </citation>
    <scope>NUCLEOTIDE SEQUENCE</scope>
    <source>
        <strain evidence="7">Sulfur Cave</strain>
    </source>
</reference>
<dbReference type="SUPFAM" id="SSF56349">
    <property type="entry name" value="DNA breaking-rejoining enzymes"/>
    <property type="match status" value="1"/>
</dbReference>
<evidence type="ECO:0000259" key="5">
    <source>
        <dbReference type="PROSITE" id="PS51898"/>
    </source>
</evidence>
<accession>A0ABY4QJ51</accession>
<organism evidence="7 8">
    <name type="scientific">Candidatus Mycobacterium methanotrophicum</name>
    <dbReference type="NCBI Taxonomy" id="2943498"/>
    <lineage>
        <taxon>Bacteria</taxon>
        <taxon>Bacillati</taxon>
        <taxon>Actinomycetota</taxon>
        <taxon>Actinomycetes</taxon>
        <taxon>Mycobacteriales</taxon>
        <taxon>Mycobacteriaceae</taxon>
        <taxon>Mycobacterium</taxon>
    </lineage>
</organism>
<dbReference type="CDD" id="cd00397">
    <property type="entry name" value="DNA_BRE_C"/>
    <property type="match status" value="1"/>
</dbReference>
<dbReference type="InterPro" id="IPR010998">
    <property type="entry name" value="Integrase_recombinase_N"/>
</dbReference>
<dbReference type="InterPro" id="IPR050090">
    <property type="entry name" value="Tyrosine_recombinase_XerCD"/>
</dbReference>
<dbReference type="PROSITE" id="PS51898">
    <property type="entry name" value="TYR_RECOMBINASE"/>
    <property type="match status" value="1"/>
</dbReference>
<evidence type="ECO:0000259" key="6">
    <source>
        <dbReference type="PROSITE" id="PS51900"/>
    </source>
</evidence>
<dbReference type="Gene3D" id="1.10.443.10">
    <property type="entry name" value="Intergrase catalytic core"/>
    <property type="match status" value="1"/>
</dbReference>
<keyword evidence="8" id="KW-1185">Reference proteome</keyword>
<dbReference type="Pfam" id="PF00589">
    <property type="entry name" value="Phage_integrase"/>
    <property type="match status" value="1"/>
</dbReference>
<dbReference type="PROSITE" id="PS51900">
    <property type="entry name" value="CB"/>
    <property type="match status" value="1"/>
</dbReference>
<dbReference type="PANTHER" id="PTHR30349">
    <property type="entry name" value="PHAGE INTEGRASE-RELATED"/>
    <property type="match status" value="1"/>
</dbReference>
<name>A0ABY4QJ51_9MYCO</name>
<sequence>MDQFMPCLIRHHRGSELAAITPGHPLLDDYLAFVAARARTNAWLAVASDLKIFFGVVAKEPTQVNAADVFAFLAFQRTARLGERVVRLEDGEPGLAARTIARRLSSVRGLYAYLAARGDTGVSRNPVPTSLAARRPGARRGKGGMPLIRTPRTLPRVLVPSEVDALRAALRTHRDRAMVEAMLLGGLRRCEVLGLRLDEVNAGERRVFVAEGKGGRQRMVPVSARFFASLGDYLDQERPRTSSDRVFVVLKGSRRGQPLSAAGLDEILDGARARAGLRQATCHQLRHTCFTRLREAGMALEAIQAQAGHRSMRMTLVYARIADRTVADEYFSVSEKVEALYDQPRALPADAEGAEMRKLRAEMHRRMLGNGYCARPVGLDCHFESICESCTFFQTTIEFGPPCRHNATTPPKKDSSAARKCSTDCSPDSIKPPPNEY</sequence>
<dbReference type="RefSeq" id="WP_249762837.1">
    <property type="nucleotide sequence ID" value="NZ_CAJUXY010000028.1"/>
</dbReference>
<protein>
    <submittedName>
        <fullName evidence="7">Tyrosine-type recombinase/integrase</fullName>
    </submittedName>
</protein>
<keyword evidence="2" id="KW-0233">DNA recombination</keyword>
<feature type="domain" description="Tyr recombinase" evidence="5">
    <location>
        <begin position="153"/>
        <end position="331"/>
    </location>
</feature>
<feature type="region of interest" description="Disordered" evidence="4">
    <location>
        <begin position="407"/>
        <end position="437"/>
    </location>
</feature>
<dbReference type="Proteomes" id="UP001056610">
    <property type="component" value="Chromosome"/>
</dbReference>
<dbReference type="Gene3D" id="1.10.150.130">
    <property type="match status" value="1"/>
</dbReference>
<evidence type="ECO:0000256" key="2">
    <source>
        <dbReference type="ARBA" id="ARBA00023172"/>
    </source>
</evidence>
<feature type="domain" description="Core-binding (CB)" evidence="6">
    <location>
        <begin position="21"/>
        <end position="115"/>
    </location>
</feature>
<evidence type="ECO:0000256" key="3">
    <source>
        <dbReference type="PROSITE-ProRule" id="PRU01248"/>
    </source>
</evidence>
<dbReference type="InterPro" id="IPR044068">
    <property type="entry name" value="CB"/>
</dbReference>